<keyword evidence="6 8" id="KW-1133">Transmembrane helix</keyword>
<evidence type="ECO:0000256" key="1">
    <source>
        <dbReference type="ARBA" id="ARBA00004141"/>
    </source>
</evidence>
<comment type="caution">
    <text evidence="10">The sequence shown here is derived from an EMBL/GenBank/DDBJ whole genome shotgun (WGS) entry which is preliminary data.</text>
</comment>
<keyword evidence="5" id="KW-1278">Translocase</keyword>
<keyword evidence="7 8" id="KW-0472">Membrane</keyword>
<dbReference type="PANTHER" id="PTHR42861">
    <property type="entry name" value="CALCIUM-TRANSPORTING ATPASE"/>
    <property type="match status" value="1"/>
</dbReference>
<dbReference type="PRINTS" id="PR00120">
    <property type="entry name" value="HATPASE"/>
</dbReference>
<dbReference type="InterPro" id="IPR004014">
    <property type="entry name" value="ATPase_P-typ_cation-transptr_N"/>
</dbReference>
<dbReference type="GO" id="GO:0005524">
    <property type="term" value="F:ATP binding"/>
    <property type="evidence" value="ECO:0007669"/>
    <property type="project" value="UniProtKB-KW"/>
</dbReference>
<feature type="transmembrane region" description="Helical" evidence="8">
    <location>
        <begin position="783"/>
        <end position="803"/>
    </location>
</feature>
<dbReference type="InterPro" id="IPR001757">
    <property type="entry name" value="P_typ_ATPase"/>
</dbReference>
<feature type="transmembrane region" description="Helical" evidence="8">
    <location>
        <begin position="815"/>
        <end position="838"/>
    </location>
</feature>
<evidence type="ECO:0000313" key="11">
    <source>
        <dbReference type="Proteomes" id="UP000176996"/>
    </source>
</evidence>
<dbReference type="Gene3D" id="2.70.150.10">
    <property type="entry name" value="Calcium-transporting ATPase, cytoplasmic transduction domain A"/>
    <property type="match status" value="1"/>
</dbReference>
<dbReference type="SMART" id="SM00831">
    <property type="entry name" value="Cation_ATPase_N"/>
    <property type="match status" value="1"/>
</dbReference>
<evidence type="ECO:0000256" key="6">
    <source>
        <dbReference type="ARBA" id="ARBA00022989"/>
    </source>
</evidence>
<dbReference type="PRINTS" id="PR00119">
    <property type="entry name" value="CATATPASE"/>
</dbReference>
<sequence>MLSKESIKHPFWSLTPEKTLGLLEVGEKGLSEDEIKRRQSVFGKNTIEKKTEIDHLEILWNQIKSPLILILVGSGSIALILRDFKSGLFIFGAVIVNSALGFYQEHKAETALQNIKSYVKERTEVVRENQEIEIDAEKLVPGDIIILRAGKRIAGDARLLVVNELLVNESILTGESIAVEKNPKPVNEKSLIVEQTSMVFAGTYVEEGFGEGVVVSTGFQTELGRIASLISQERKKETPLQKTIRTFALRASLALLAFISILFALGVWKGKNMLEMFIVSIAIGVSAVPEGLPIALTVILAVGVERLAKKKGVVRKLLAAETLGRTTVIITDKTGTLTEANLKLTQIITNEKKEYVLKLALAGMNISVKTERIAKERWLESKSPLEKAIIKAAEEHEILFSETEKEIQVIDHHPFNSREKYSETLIAEKGKKERWIYVGAPEIISERANLGKEEKEKIIKETDTLARIGERVLGVTEYKKFIGLLVCKDSVRKEVRKTIEQTLKNGIRIVIATGDHAGTAIAIAKEVGIEINEESKEVVTGSRLLSMSDKELAESIKNVKIFARITPEDKVRIARMWQKKGEVVAMTGDGVNDAPALQTADVGIALGSGTDVAKGASDLILLDNNFETIQTAIHEGRRMLENIKKTIIYLFSDSLNELFLIGGSLLMGIALPINALQILWVNFFSDSFPAIAFAFEEGDKKTTKPVKDIFDAKTIFLIGVIGTISSALLLVMYLVLLGRGIDENLVRTFIFATFGIYTLLLALSIRKLETSIFTYNPLSNKYLTGGVGTGILLMLSAIYIPALQNTLGTVPLPPAWLGGVLLFGIFNILGVELGKFLFRDKVMKNKPG</sequence>
<dbReference type="InterPro" id="IPR008250">
    <property type="entry name" value="ATPase_P-typ_transduc_dom_A_sf"/>
</dbReference>
<gene>
    <name evidence="10" type="ORF">A3A21_01540</name>
</gene>
<dbReference type="SFLD" id="SFLDF00027">
    <property type="entry name" value="p-type_atpase"/>
    <property type="match status" value="1"/>
</dbReference>
<feature type="transmembrane region" description="Helical" evidence="8">
    <location>
        <begin position="647"/>
        <end position="671"/>
    </location>
</feature>
<dbReference type="Gene3D" id="3.40.50.1000">
    <property type="entry name" value="HAD superfamily/HAD-like"/>
    <property type="match status" value="2"/>
</dbReference>
<organism evidence="10 11">
    <name type="scientific">Candidatus Jorgensenbacteria bacterium RIFCSPLOWO2_01_FULL_45_25b</name>
    <dbReference type="NCBI Taxonomy" id="1798471"/>
    <lineage>
        <taxon>Bacteria</taxon>
        <taxon>Candidatus Joergenseniibacteriota</taxon>
    </lineage>
</organism>
<evidence type="ECO:0000256" key="8">
    <source>
        <dbReference type="SAM" id="Phobius"/>
    </source>
</evidence>
<feature type="transmembrane region" description="Helical" evidence="8">
    <location>
        <begin position="63"/>
        <end position="81"/>
    </location>
</feature>
<dbReference type="Proteomes" id="UP000176996">
    <property type="component" value="Unassembled WGS sequence"/>
</dbReference>
<keyword evidence="2 8" id="KW-0812">Transmembrane</keyword>
<dbReference type="PROSITE" id="PS00154">
    <property type="entry name" value="ATPASE_E1_E2"/>
    <property type="match status" value="1"/>
</dbReference>
<feature type="transmembrane region" description="Helical" evidence="8">
    <location>
        <begin position="677"/>
        <end position="695"/>
    </location>
</feature>
<dbReference type="Pfam" id="PF00702">
    <property type="entry name" value="Hydrolase"/>
    <property type="match status" value="1"/>
</dbReference>
<evidence type="ECO:0000259" key="9">
    <source>
        <dbReference type="SMART" id="SM00831"/>
    </source>
</evidence>
<evidence type="ECO:0000256" key="4">
    <source>
        <dbReference type="ARBA" id="ARBA00022840"/>
    </source>
</evidence>
<dbReference type="GO" id="GO:0016887">
    <property type="term" value="F:ATP hydrolysis activity"/>
    <property type="evidence" value="ECO:0007669"/>
    <property type="project" value="InterPro"/>
</dbReference>
<dbReference type="SUPFAM" id="SSF81665">
    <property type="entry name" value="Calcium ATPase, transmembrane domain M"/>
    <property type="match status" value="1"/>
</dbReference>
<dbReference type="InterPro" id="IPR023298">
    <property type="entry name" value="ATPase_P-typ_TM_dom_sf"/>
</dbReference>
<dbReference type="SFLD" id="SFLDS00003">
    <property type="entry name" value="Haloacid_Dehalogenase"/>
    <property type="match status" value="1"/>
</dbReference>
<keyword evidence="4" id="KW-0067">ATP-binding</keyword>
<feature type="transmembrane region" description="Helical" evidence="8">
    <location>
        <begin position="247"/>
        <end position="268"/>
    </location>
</feature>
<dbReference type="InterPro" id="IPR036412">
    <property type="entry name" value="HAD-like_sf"/>
</dbReference>
<dbReference type="SFLD" id="SFLDG00002">
    <property type="entry name" value="C1.7:_P-type_atpase_like"/>
    <property type="match status" value="1"/>
</dbReference>
<dbReference type="EMBL" id="MFKK01000034">
    <property type="protein sequence ID" value="OGG40077.1"/>
    <property type="molecule type" value="Genomic_DNA"/>
</dbReference>
<dbReference type="Gene3D" id="1.20.1110.10">
    <property type="entry name" value="Calcium-transporting ATPase, transmembrane domain"/>
    <property type="match status" value="2"/>
</dbReference>
<dbReference type="Pfam" id="PF00690">
    <property type="entry name" value="Cation_ATPase_N"/>
    <property type="match status" value="1"/>
</dbReference>
<evidence type="ECO:0000256" key="5">
    <source>
        <dbReference type="ARBA" id="ARBA00022967"/>
    </source>
</evidence>
<dbReference type="InterPro" id="IPR059000">
    <property type="entry name" value="ATPase_P-type_domA"/>
</dbReference>
<dbReference type="STRING" id="1798471.A3A21_01540"/>
<dbReference type="GO" id="GO:0016020">
    <property type="term" value="C:membrane"/>
    <property type="evidence" value="ECO:0007669"/>
    <property type="project" value="UniProtKB-SubCell"/>
</dbReference>
<evidence type="ECO:0000256" key="7">
    <source>
        <dbReference type="ARBA" id="ARBA00023136"/>
    </source>
</evidence>
<dbReference type="InterPro" id="IPR023214">
    <property type="entry name" value="HAD_sf"/>
</dbReference>
<reference evidence="10 11" key="1">
    <citation type="journal article" date="2016" name="Nat. Commun.">
        <title>Thousands of microbial genomes shed light on interconnected biogeochemical processes in an aquifer system.</title>
        <authorList>
            <person name="Anantharaman K."/>
            <person name="Brown C.T."/>
            <person name="Hug L.A."/>
            <person name="Sharon I."/>
            <person name="Castelle C.J."/>
            <person name="Probst A.J."/>
            <person name="Thomas B.C."/>
            <person name="Singh A."/>
            <person name="Wilkins M.J."/>
            <person name="Karaoz U."/>
            <person name="Brodie E.L."/>
            <person name="Williams K.H."/>
            <person name="Hubbard S.S."/>
            <person name="Banfield J.F."/>
        </authorList>
    </citation>
    <scope>NUCLEOTIDE SEQUENCE [LARGE SCALE GENOMIC DNA]</scope>
</reference>
<feature type="transmembrane region" description="Helical" evidence="8">
    <location>
        <begin position="274"/>
        <end position="302"/>
    </location>
</feature>
<dbReference type="InterPro" id="IPR023299">
    <property type="entry name" value="ATPase_P-typ_cyto_dom_N"/>
</dbReference>
<dbReference type="Pfam" id="PF00122">
    <property type="entry name" value="E1-E2_ATPase"/>
    <property type="match status" value="1"/>
</dbReference>
<comment type="subcellular location">
    <subcellularLocation>
        <location evidence="1">Membrane</location>
        <topology evidence="1">Multi-pass membrane protein</topology>
    </subcellularLocation>
</comment>
<feature type="transmembrane region" description="Helical" evidence="8">
    <location>
        <begin position="744"/>
        <end position="763"/>
    </location>
</feature>
<evidence type="ECO:0000313" key="10">
    <source>
        <dbReference type="EMBL" id="OGG40077.1"/>
    </source>
</evidence>
<dbReference type="Gene3D" id="3.40.1110.10">
    <property type="entry name" value="Calcium-transporting ATPase, cytoplasmic domain N"/>
    <property type="match status" value="1"/>
</dbReference>
<dbReference type="NCBIfam" id="TIGR01494">
    <property type="entry name" value="ATPase_P-type"/>
    <property type="match status" value="3"/>
</dbReference>
<proteinExistence type="predicted"/>
<dbReference type="AlphaFoldDB" id="A0A1F6BU57"/>
<dbReference type="InterPro" id="IPR018303">
    <property type="entry name" value="ATPase_P-typ_P_site"/>
</dbReference>
<feature type="domain" description="Cation-transporting P-type ATPase N-terminal" evidence="9">
    <location>
        <begin position="10"/>
        <end position="83"/>
    </location>
</feature>
<accession>A0A1F6BU57</accession>
<dbReference type="SUPFAM" id="SSF56784">
    <property type="entry name" value="HAD-like"/>
    <property type="match status" value="1"/>
</dbReference>
<feature type="transmembrane region" description="Helical" evidence="8">
    <location>
        <begin position="87"/>
        <end position="103"/>
    </location>
</feature>
<dbReference type="InterPro" id="IPR006068">
    <property type="entry name" value="ATPase_P-typ_cation-transptr_C"/>
</dbReference>
<dbReference type="SUPFAM" id="SSF81653">
    <property type="entry name" value="Calcium ATPase, transduction domain A"/>
    <property type="match status" value="1"/>
</dbReference>
<protein>
    <recommendedName>
        <fullName evidence="9">Cation-transporting P-type ATPase N-terminal domain-containing protein</fullName>
    </recommendedName>
</protein>
<keyword evidence="3" id="KW-0547">Nucleotide-binding</keyword>
<dbReference type="SUPFAM" id="SSF81660">
    <property type="entry name" value="Metal cation-transporting ATPase, ATP-binding domain N"/>
    <property type="match status" value="1"/>
</dbReference>
<feature type="transmembrane region" description="Helical" evidence="8">
    <location>
        <begin position="715"/>
        <end position="738"/>
    </location>
</feature>
<evidence type="ECO:0000256" key="3">
    <source>
        <dbReference type="ARBA" id="ARBA00022741"/>
    </source>
</evidence>
<dbReference type="InterPro" id="IPR044492">
    <property type="entry name" value="P_typ_ATPase_HD_dom"/>
</dbReference>
<dbReference type="Pfam" id="PF00689">
    <property type="entry name" value="Cation_ATPase_C"/>
    <property type="match status" value="1"/>
</dbReference>
<name>A0A1F6BU57_9BACT</name>
<evidence type="ECO:0000256" key="2">
    <source>
        <dbReference type="ARBA" id="ARBA00022692"/>
    </source>
</evidence>